<dbReference type="EMBL" id="KB644412">
    <property type="protein sequence ID" value="EPS29722.1"/>
    <property type="molecule type" value="Genomic_DNA"/>
</dbReference>
<accession>S8B576</accession>
<evidence type="ECO:0000313" key="3">
    <source>
        <dbReference type="Proteomes" id="UP000019376"/>
    </source>
</evidence>
<dbReference type="AlphaFoldDB" id="S8B576"/>
<evidence type="ECO:0000256" key="1">
    <source>
        <dbReference type="SAM" id="MobiDB-lite"/>
    </source>
</evidence>
<dbReference type="HOGENOM" id="CLU_2146734_0_0_1"/>
<reference evidence="2 3" key="1">
    <citation type="journal article" date="2013" name="PLoS ONE">
        <title>Genomic and secretomic analyses reveal unique features of the lignocellulolytic enzyme system of Penicillium decumbens.</title>
        <authorList>
            <person name="Liu G."/>
            <person name="Zhang L."/>
            <person name="Wei X."/>
            <person name="Zou G."/>
            <person name="Qin Y."/>
            <person name="Ma L."/>
            <person name="Li J."/>
            <person name="Zheng H."/>
            <person name="Wang S."/>
            <person name="Wang C."/>
            <person name="Xun L."/>
            <person name="Zhao G.-P."/>
            <person name="Zhou Z."/>
            <person name="Qu Y."/>
        </authorList>
    </citation>
    <scope>NUCLEOTIDE SEQUENCE [LARGE SCALE GENOMIC DNA]</scope>
    <source>
        <strain evidence="3">114-2 / CGMCC 5302</strain>
    </source>
</reference>
<keyword evidence="3" id="KW-1185">Reference proteome</keyword>
<proteinExistence type="predicted"/>
<dbReference type="Proteomes" id="UP000019376">
    <property type="component" value="Unassembled WGS sequence"/>
</dbReference>
<organism evidence="2 3">
    <name type="scientific">Penicillium oxalicum (strain 114-2 / CGMCC 5302)</name>
    <name type="common">Penicillium decumbens</name>
    <dbReference type="NCBI Taxonomy" id="933388"/>
    <lineage>
        <taxon>Eukaryota</taxon>
        <taxon>Fungi</taxon>
        <taxon>Dikarya</taxon>
        <taxon>Ascomycota</taxon>
        <taxon>Pezizomycotina</taxon>
        <taxon>Eurotiomycetes</taxon>
        <taxon>Eurotiomycetidae</taxon>
        <taxon>Eurotiales</taxon>
        <taxon>Aspergillaceae</taxon>
        <taxon>Penicillium</taxon>
    </lineage>
</organism>
<name>S8B576_PENO1</name>
<protein>
    <submittedName>
        <fullName evidence="2">Uncharacterized protein</fullName>
    </submittedName>
</protein>
<evidence type="ECO:0000313" key="2">
    <source>
        <dbReference type="EMBL" id="EPS29722.1"/>
    </source>
</evidence>
<feature type="region of interest" description="Disordered" evidence="1">
    <location>
        <begin position="14"/>
        <end position="39"/>
    </location>
</feature>
<sequence length="112" mass="11981">MSICLVPECLLPSQEPGPAERLTASAGAQNEEPSGIDRMGVGASLLSDTILQYCSMHSIEQSSTLCISSESTTTVKVVYSMRLVGDSVPTPVRSRPWLIEIPSPNRMNGSID</sequence>
<gene>
    <name evidence="2" type="ORF">PDE_04672</name>
</gene>